<dbReference type="InterPro" id="IPR052523">
    <property type="entry name" value="Trichothecene_AcTrans"/>
</dbReference>
<dbReference type="Proteomes" id="UP000613193">
    <property type="component" value="Unassembled WGS sequence"/>
</dbReference>
<gene>
    <name evidence="2" type="ORF">I5M19_12175</name>
</gene>
<dbReference type="SUPFAM" id="SSF55729">
    <property type="entry name" value="Acyl-CoA N-acyltransferases (Nat)"/>
    <property type="match status" value="1"/>
</dbReference>
<sequence length="190" mass="22045">MIKAELKDKTTVINILSSAFDDNQSVNFIVCDDEKREQRIKALMAYSWEVCLLFGEVWLSDDKRACALLLYPDQKRSSLKSIWLDIRLIIQVIGLTGIGKILKREAQIKKIQPKEKSVYLWFIGVDPQYQNRGYGSRLLKSIILSSEQKPIILETSTLKNLPWYQKFGFQIYGQLDLGYTLYFLKRGPDN</sequence>
<dbReference type="AlphaFoldDB" id="A0A934PV10"/>
<dbReference type="Gene3D" id="3.40.630.30">
    <property type="match status" value="1"/>
</dbReference>
<evidence type="ECO:0000313" key="2">
    <source>
        <dbReference type="EMBL" id="MBK0380071.1"/>
    </source>
</evidence>
<dbReference type="PANTHER" id="PTHR42791:SF1">
    <property type="entry name" value="N-ACETYLTRANSFERASE DOMAIN-CONTAINING PROTEIN"/>
    <property type="match status" value="1"/>
</dbReference>
<proteinExistence type="predicted"/>
<feature type="domain" description="N-acetyltransferase" evidence="1">
    <location>
        <begin position="38"/>
        <end position="188"/>
    </location>
</feature>
<name>A0A934PV10_9SPHI</name>
<accession>A0A934PV10</accession>
<dbReference type="CDD" id="cd04301">
    <property type="entry name" value="NAT_SF"/>
    <property type="match status" value="1"/>
</dbReference>
<comment type="caution">
    <text evidence="2">The sequence shown here is derived from an EMBL/GenBank/DDBJ whole genome shotgun (WGS) entry which is preliminary data.</text>
</comment>
<dbReference type="InterPro" id="IPR016181">
    <property type="entry name" value="Acyl_CoA_acyltransferase"/>
</dbReference>
<reference evidence="2" key="1">
    <citation type="submission" date="2020-12" db="EMBL/GenBank/DDBJ databases">
        <title>Bacterial novel species Mucilaginibacter sp. SD-g isolated from soil.</title>
        <authorList>
            <person name="Jung H.-Y."/>
        </authorList>
    </citation>
    <scope>NUCLEOTIDE SEQUENCE</scope>
    <source>
        <strain evidence="2">SD-g</strain>
    </source>
</reference>
<evidence type="ECO:0000259" key="1">
    <source>
        <dbReference type="PROSITE" id="PS51186"/>
    </source>
</evidence>
<dbReference type="PROSITE" id="PS51186">
    <property type="entry name" value="GNAT"/>
    <property type="match status" value="1"/>
</dbReference>
<dbReference type="RefSeq" id="WP_200066602.1">
    <property type="nucleotide sequence ID" value="NZ_JAEHFW010000002.1"/>
</dbReference>
<dbReference type="EMBL" id="JAEHFW010000002">
    <property type="protein sequence ID" value="MBK0380071.1"/>
    <property type="molecule type" value="Genomic_DNA"/>
</dbReference>
<dbReference type="Pfam" id="PF13508">
    <property type="entry name" value="Acetyltransf_7"/>
    <property type="match status" value="1"/>
</dbReference>
<dbReference type="PANTHER" id="PTHR42791">
    <property type="entry name" value="GNAT FAMILY ACETYLTRANSFERASE"/>
    <property type="match status" value="1"/>
</dbReference>
<organism evidence="2 3">
    <name type="scientific">Mucilaginibacter segetis</name>
    <dbReference type="NCBI Taxonomy" id="2793071"/>
    <lineage>
        <taxon>Bacteria</taxon>
        <taxon>Pseudomonadati</taxon>
        <taxon>Bacteroidota</taxon>
        <taxon>Sphingobacteriia</taxon>
        <taxon>Sphingobacteriales</taxon>
        <taxon>Sphingobacteriaceae</taxon>
        <taxon>Mucilaginibacter</taxon>
    </lineage>
</organism>
<dbReference type="InterPro" id="IPR000182">
    <property type="entry name" value="GNAT_dom"/>
</dbReference>
<evidence type="ECO:0000313" key="3">
    <source>
        <dbReference type="Proteomes" id="UP000613193"/>
    </source>
</evidence>
<dbReference type="GO" id="GO:0016747">
    <property type="term" value="F:acyltransferase activity, transferring groups other than amino-acyl groups"/>
    <property type="evidence" value="ECO:0007669"/>
    <property type="project" value="InterPro"/>
</dbReference>
<protein>
    <submittedName>
        <fullName evidence="2">GNAT family N-acetyltransferase</fullName>
    </submittedName>
</protein>
<keyword evidence="3" id="KW-1185">Reference proteome</keyword>